<feature type="compositionally biased region" description="Low complexity" evidence="1">
    <location>
        <begin position="167"/>
        <end position="179"/>
    </location>
</feature>
<name>A0A6P6QKN2_CARAU</name>
<protein>
    <submittedName>
        <fullName evidence="3">Uncharacterized protein LOC113112614 isoform X1</fullName>
    </submittedName>
</protein>
<dbReference type="AlphaFoldDB" id="A0A6P6QKN2"/>
<feature type="compositionally biased region" description="Low complexity" evidence="1">
    <location>
        <begin position="142"/>
        <end position="158"/>
    </location>
</feature>
<dbReference type="GeneID" id="113112614"/>
<organism evidence="2 3">
    <name type="scientific">Carassius auratus</name>
    <name type="common">Goldfish</name>
    <dbReference type="NCBI Taxonomy" id="7957"/>
    <lineage>
        <taxon>Eukaryota</taxon>
        <taxon>Metazoa</taxon>
        <taxon>Chordata</taxon>
        <taxon>Craniata</taxon>
        <taxon>Vertebrata</taxon>
        <taxon>Euteleostomi</taxon>
        <taxon>Actinopterygii</taxon>
        <taxon>Neopterygii</taxon>
        <taxon>Teleostei</taxon>
        <taxon>Ostariophysi</taxon>
        <taxon>Cypriniformes</taxon>
        <taxon>Cyprinidae</taxon>
        <taxon>Cyprininae</taxon>
        <taxon>Carassius</taxon>
    </lineage>
</organism>
<reference evidence="3" key="1">
    <citation type="submission" date="2025-08" db="UniProtKB">
        <authorList>
            <consortium name="RefSeq"/>
        </authorList>
    </citation>
    <scope>IDENTIFICATION</scope>
    <source>
        <strain evidence="3">Wakin</strain>
        <tissue evidence="3">Muscle</tissue>
    </source>
</reference>
<evidence type="ECO:0000313" key="3">
    <source>
        <dbReference type="RefSeq" id="XP_026134119.1"/>
    </source>
</evidence>
<dbReference type="KEGG" id="caua:113112614"/>
<dbReference type="RefSeq" id="XP_026134119.1">
    <property type="nucleotide sequence ID" value="XM_026278334.1"/>
</dbReference>
<keyword evidence="2" id="KW-1185">Reference proteome</keyword>
<feature type="compositionally biased region" description="Polar residues" evidence="1">
    <location>
        <begin position="132"/>
        <end position="141"/>
    </location>
</feature>
<gene>
    <name evidence="3" type="primary">LOC113112614</name>
</gene>
<evidence type="ECO:0000256" key="1">
    <source>
        <dbReference type="SAM" id="MobiDB-lite"/>
    </source>
</evidence>
<dbReference type="Proteomes" id="UP000515129">
    <property type="component" value="Chromosome 13"/>
</dbReference>
<accession>A0A6P6QKN2</accession>
<feature type="region of interest" description="Disordered" evidence="1">
    <location>
        <begin position="102"/>
        <end position="184"/>
    </location>
</feature>
<proteinExistence type="predicted"/>
<evidence type="ECO:0000313" key="2">
    <source>
        <dbReference type="Proteomes" id="UP000515129"/>
    </source>
</evidence>
<sequence length="212" mass="23270">MCHWTRFPPGQTMTITQALEADRSSLDVESKCDSTMKARHWTASTMTIDQPLRQSCLSSYQKYQLSEQALKQKRMRVAAIMWSSEVASKLLQQAEKPKGEFKLPLLDHPVPPLVQTNDHPPLGQPQPPPARLSSSSQPVTISSGPPTSTSGSAMSSAPSTPPLGQELLPLDQQPHPLDPSGSFLSFMALPKPPLAPPLQLHQPCNYVKKEVF</sequence>